<sequence>AKVLGQIGLDDTPFNMEFFYHAADDSLALLEINARISKSHSPLFDKVEGVPHKEVMIDVALGRKPDYPARQGAFRYAAKFMPRLYGHSADEIVTHAPSKPEIQALEEQYPGTEIQLHIEEGMQLGEDHHYDEYSYELGAIFMGAQSRADLHANFKRLFDEMDIRMTRP</sequence>
<dbReference type="Pfam" id="PF02786">
    <property type="entry name" value="CPSase_L_D2"/>
    <property type="match status" value="1"/>
</dbReference>
<dbReference type="InterPro" id="IPR011761">
    <property type="entry name" value="ATP-grasp"/>
</dbReference>
<keyword evidence="1" id="KW-0067">ATP-binding</keyword>
<dbReference type="PROSITE" id="PS00867">
    <property type="entry name" value="CPSASE_2"/>
    <property type="match status" value="1"/>
</dbReference>
<dbReference type="EMBL" id="FOXA01000051">
    <property type="protein sequence ID" value="SFQ21322.1"/>
    <property type="molecule type" value="Genomic_DNA"/>
</dbReference>
<gene>
    <name evidence="3" type="ORF">SAMN04488047_15112</name>
</gene>
<keyword evidence="1" id="KW-0547">Nucleotide-binding</keyword>
<dbReference type="Proteomes" id="UP000199356">
    <property type="component" value="Unassembled WGS sequence"/>
</dbReference>
<dbReference type="GO" id="GO:0005524">
    <property type="term" value="F:ATP binding"/>
    <property type="evidence" value="ECO:0007669"/>
    <property type="project" value="UniProtKB-UniRule"/>
</dbReference>
<dbReference type="PROSITE" id="PS50975">
    <property type="entry name" value="ATP_GRASP"/>
    <property type="match status" value="1"/>
</dbReference>
<protein>
    <submittedName>
        <fullName evidence="3">Carbamoyl-phosphate synthase L chain, ATP binding domain</fullName>
    </submittedName>
</protein>
<keyword evidence="4" id="KW-1185">Reference proteome</keyword>
<dbReference type="Gene3D" id="3.30.470.20">
    <property type="entry name" value="ATP-grasp fold, B domain"/>
    <property type="match status" value="1"/>
</dbReference>
<evidence type="ECO:0000256" key="1">
    <source>
        <dbReference type="PROSITE-ProRule" id="PRU00409"/>
    </source>
</evidence>
<name>A0A1I5WND1_9RHOB</name>
<organism evidence="3 4">
    <name type="scientific">Tranquillimonas alkanivorans</name>
    <dbReference type="NCBI Taxonomy" id="441119"/>
    <lineage>
        <taxon>Bacteria</taxon>
        <taxon>Pseudomonadati</taxon>
        <taxon>Pseudomonadota</taxon>
        <taxon>Alphaproteobacteria</taxon>
        <taxon>Rhodobacterales</taxon>
        <taxon>Roseobacteraceae</taxon>
        <taxon>Tranquillimonas</taxon>
    </lineage>
</organism>
<dbReference type="InterPro" id="IPR005479">
    <property type="entry name" value="CPAse_ATP-bd"/>
</dbReference>
<proteinExistence type="predicted"/>
<dbReference type="GO" id="GO:0046872">
    <property type="term" value="F:metal ion binding"/>
    <property type="evidence" value="ECO:0007669"/>
    <property type="project" value="InterPro"/>
</dbReference>
<reference evidence="3 4" key="1">
    <citation type="submission" date="2016-10" db="EMBL/GenBank/DDBJ databases">
        <authorList>
            <person name="de Groot N.N."/>
        </authorList>
    </citation>
    <scope>NUCLEOTIDE SEQUENCE [LARGE SCALE GENOMIC DNA]</scope>
    <source>
        <strain evidence="3 4">DSM 19547</strain>
    </source>
</reference>
<accession>A0A1I5WND1</accession>
<dbReference type="STRING" id="441119.SAMN04488047_15112"/>
<evidence type="ECO:0000313" key="3">
    <source>
        <dbReference type="EMBL" id="SFQ21322.1"/>
    </source>
</evidence>
<feature type="domain" description="ATP-grasp" evidence="2">
    <location>
        <begin position="16"/>
        <end position="61"/>
    </location>
</feature>
<evidence type="ECO:0000259" key="2">
    <source>
        <dbReference type="PROSITE" id="PS50975"/>
    </source>
</evidence>
<evidence type="ECO:0000313" key="4">
    <source>
        <dbReference type="Proteomes" id="UP000199356"/>
    </source>
</evidence>
<feature type="non-terminal residue" evidence="3">
    <location>
        <position position="1"/>
    </location>
</feature>
<dbReference type="AlphaFoldDB" id="A0A1I5WND1"/>
<dbReference type="SUPFAM" id="SSF56059">
    <property type="entry name" value="Glutathione synthetase ATP-binding domain-like"/>
    <property type="match status" value="1"/>
</dbReference>